<protein>
    <submittedName>
        <fullName evidence="1">Uncharacterized protein</fullName>
    </submittedName>
</protein>
<dbReference type="RefSeq" id="WP_170164751.1">
    <property type="nucleotide sequence ID" value="NZ_RBXL01000001.1"/>
</dbReference>
<evidence type="ECO:0000313" key="1">
    <source>
        <dbReference type="EMBL" id="RKT45308.1"/>
    </source>
</evidence>
<organism evidence="1 2">
    <name type="scientific">Thiocapsa rosea</name>
    <dbReference type="NCBI Taxonomy" id="69360"/>
    <lineage>
        <taxon>Bacteria</taxon>
        <taxon>Pseudomonadati</taxon>
        <taxon>Pseudomonadota</taxon>
        <taxon>Gammaproteobacteria</taxon>
        <taxon>Chromatiales</taxon>
        <taxon>Chromatiaceae</taxon>
        <taxon>Thiocapsa</taxon>
    </lineage>
</organism>
<keyword evidence="2" id="KW-1185">Reference proteome</keyword>
<dbReference type="AlphaFoldDB" id="A0A495VBW0"/>
<dbReference type="EMBL" id="RBXL01000001">
    <property type="protein sequence ID" value="RKT45308.1"/>
    <property type="molecule type" value="Genomic_DNA"/>
</dbReference>
<dbReference type="Proteomes" id="UP000274556">
    <property type="component" value="Unassembled WGS sequence"/>
</dbReference>
<sequence length="53" mass="5793">MNKGKKIAGVTRQRVGQLMRTLFKILLEHPDGIQAQLAPGSLEQPERPVGAGR</sequence>
<reference evidence="1 2" key="1">
    <citation type="submission" date="2018-10" db="EMBL/GenBank/DDBJ databases">
        <title>Genomic Encyclopedia of Archaeal and Bacterial Type Strains, Phase II (KMG-II): from individual species to whole genera.</title>
        <authorList>
            <person name="Goeker M."/>
        </authorList>
    </citation>
    <scope>NUCLEOTIDE SEQUENCE [LARGE SCALE GENOMIC DNA]</scope>
    <source>
        <strain evidence="1 2">DSM 235</strain>
    </source>
</reference>
<accession>A0A495VBW0</accession>
<proteinExistence type="predicted"/>
<comment type="caution">
    <text evidence="1">The sequence shown here is derived from an EMBL/GenBank/DDBJ whole genome shotgun (WGS) entry which is preliminary data.</text>
</comment>
<gene>
    <name evidence="1" type="ORF">BDD21_2744</name>
</gene>
<name>A0A495VBW0_9GAMM</name>
<evidence type="ECO:0000313" key="2">
    <source>
        <dbReference type="Proteomes" id="UP000274556"/>
    </source>
</evidence>